<dbReference type="EMBL" id="MFKF01000428">
    <property type="protein sequence ID" value="OGG43665.1"/>
    <property type="molecule type" value="Genomic_DNA"/>
</dbReference>
<dbReference type="CDD" id="cd06260">
    <property type="entry name" value="DUF820-like"/>
    <property type="match status" value="1"/>
</dbReference>
<dbReference type="PANTHER" id="PTHR35400">
    <property type="entry name" value="SLR1083 PROTEIN"/>
    <property type="match status" value="1"/>
</dbReference>
<protein>
    <recommendedName>
        <fullName evidence="1">Putative restriction endonuclease domain-containing protein</fullName>
    </recommendedName>
</protein>
<evidence type="ECO:0000259" key="1">
    <source>
        <dbReference type="Pfam" id="PF05685"/>
    </source>
</evidence>
<evidence type="ECO:0000313" key="2">
    <source>
        <dbReference type="EMBL" id="OGG43665.1"/>
    </source>
</evidence>
<reference evidence="2 3" key="1">
    <citation type="journal article" date="2016" name="Nat. Commun.">
        <title>Thousands of microbial genomes shed light on interconnected biogeochemical processes in an aquifer system.</title>
        <authorList>
            <person name="Anantharaman K."/>
            <person name="Brown C.T."/>
            <person name="Hug L.A."/>
            <person name="Sharon I."/>
            <person name="Castelle C.J."/>
            <person name="Probst A.J."/>
            <person name="Thomas B.C."/>
            <person name="Singh A."/>
            <person name="Wilkins M.J."/>
            <person name="Karaoz U."/>
            <person name="Brodie E.L."/>
            <person name="Williams K.H."/>
            <person name="Hubbard S.S."/>
            <person name="Banfield J.F."/>
        </authorList>
    </citation>
    <scope>NUCLEOTIDE SEQUENCE [LARGE SCALE GENOMIC DNA]</scope>
    <source>
        <strain evidence="3">RIFCSPLOWO2_12_FULL_64_10</strain>
    </source>
</reference>
<dbReference type="InterPro" id="IPR008538">
    <property type="entry name" value="Uma2"/>
</dbReference>
<organism evidence="2 3">
    <name type="scientific">Handelsmanbacteria sp. (strain RIFCSPLOWO2_12_FULL_64_10)</name>
    <dbReference type="NCBI Taxonomy" id="1817868"/>
    <lineage>
        <taxon>Bacteria</taxon>
        <taxon>Candidatus Handelsmaniibacteriota</taxon>
    </lineage>
</organism>
<dbReference type="SUPFAM" id="SSF52980">
    <property type="entry name" value="Restriction endonuclease-like"/>
    <property type="match status" value="1"/>
</dbReference>
<dbReference type="InterPro" id="IPR012296">
    <property type="entry name" value="Nuclease_put_TT1808"/>
</dbReference>
<dbReference type="Pfam" id="PF05685">
    <property type="entry name" value="Uma2"/>
    <property type="match status" value="1"/>
</dbReference>
<evidence type="ECO:0000313" key="3">
    <source>
        <dbReference type="Proteomes" id="UP000178606"/>
    </source>
</evidence>
<dbReference type="Gene3D" id="3.90.1570.10">
    <property type="entry name" value="tt1808, chain A"/>
    <property type="match status" value="1"/>
</dbReference>
<name>A0A1F6C398_HANXR</name>
<accession>A0A1F6C398</accession>
<dbReference type="Proteomes" id="UP000178606">
    <property type="component" value="Unassembled WGS sequence"/>
</dbReference>
<sequence length="192" mass="21226">MPLLTEPQIHLWTRGEYYKMAEAGLFEGRHVELIEGRVVEMSPMGSLHATAVALTARALEKAFGQGYFVRWQMPLAAGETSEPEPDVAVIAGDVRDYREAHPTTAVLIVEVADTSLAYDRFEKASLYARAGIPDYWVLNLIDRQFEVRRNRGPDAAQPFGFGYADVKVLSSVDSITPLSMPQATVSVTDLLP</sequence>
<dbReference type="PANTHER" id="PTHR35400:SF1">
    <property type="entry name" value="SLR1083 PROTEIN"/>
    <property type="match status" value="1"/>
</dbReference>
<dbReference type="AlphaFoldDB" id="A0A1F6C398"/>
<feature type="domain" description="Putative restriction endonuclease" evidence="1">
    <location>
        <begin position="16"/>
        <end position="181"/>
    </location>
</feature>
<dbReference type="InterPro" id="IPR011335">
    <property type="entry name" value="Restrct_endonuc-II-like"/>
</dbReference>
<proteinExistence type="predicted"/>
<comment type="caution">
    <text evidence="2">The sequence shown here is derived from an EMBL/GenBank/DDBJ whole genome shotgun (WGS) entry which is preliminary data.</text>
</comment>
<gene>
    <name evidence="2" type="ORF">A3F84_25800</name>
</gene>